<feature type="compositionally biased region" description="Basic residues" evidence="1">
    <location>
        <begin position="1"/>
        <end position="12"/>
    </location>
</feature>
<name>A0A834ISJ8_RHYFE</name>
<gene>
    <name evidence="2" type="ORF">GWI33_011390</name>
</gene>
<sequence length="137" mass="15398">MKVKRVKTRRPSRLTERWSGPNGCRSQCNSSSSRPVHSADVELGSSQGLRSHGSAGSVTKTCRRDDRAGLARCRVLYVYRAKYPPCHHRRCLSGLNAFGFIFSAVMTDTLPNAIDDRVNINCHFNKFSNCFLARYVT</sequence>
<dbReference type="AlphaFoldDB" id="A0A834ISJ8"/>
<evidence type="ECO:0000313" key="3">
    <source>
        <dbReference type="Proteomes" id="UP000625711"/>
    </source>
</evidence>
<comment type="caution">
    <text evidence="2">The sequence shown here is derived from an EMBL/GenBank/DDBJ whole genome shotgun (WGS) entry which is preliminary data.</text>
</comment>
<proteinExistence type="predicted"/>
<keyword evidence="3" id="KW-1185">Reference proteome</keyword>
<dbReference type="EMBL" id="JAACXV010000058">
    <property type="protein sequence ID" value="KAF7285261.1"/>
    <property type="molecule type" value="Genomic_DNA"/>
</dbReference>
<evidence type="ECO:0000256" key="1">
    <source>
        <dbReference type="SAM" id="MobiDB-lite"/>
    </source>
</evidence>
<feature type="compositionally biased region" description="Polar residues" evidence="1">
    <location>
        <begin position="44"/>
        <end position="60"/>
    </location>
</feature>
<evidence type="ECO:0000313" key="2">
    <source>
        <dbReference type="EMBL" id="KAF7285261.1"/>
    </source>
</evidence>
<protein>
    <submittedName>
        <fullName evidence="2">Uncharacterized protein</fullName>
    </submittedName>
</protein>
<dbReference type="Proteomes" id="UP000625711">
    <property type="component" value="Unassembled WGS sequence"/>
</dbReference>
<organism evidence="2 3">
    <name type="scientific">Rhynchophorus ferrugineus</name>
    <name type="common">Red palm weevil</name>
    <name type="synonym">Curculio ferrugineus</name>
    <dbReference type="NCBI Taxonomy" id="354439"/>
    <lineage>
        <taxon>Eukaryota</taxon>
        <taxon>Metazoa</taxon>
        <taxon>Ecdysozoa</taxon>
        <taxon>Arthropoda</taxon>
        <taxon>Hexapoda</taxon>
        <taxon>Insecta</taxon>
        <taxon>Pterygota</taxon>
        <taxon>Neoptera</taxon>
        <taxon>Endopterygota</taxon>
        <taxon>Coleoptera</taxon>
        <taxon>Polyphaga</taxon>
        <taxon>Cucujiformia</taxon>
        <taxon>Curculionidae</taxon>
        <taxon>Dryophthorinae</taxon>
        <taxon>Rhynchophorus</taxon>
    </lineage>
</organism>
<feature type="region of interest" description="Disordered" evidence="1">
    <location>
        <begin position="1"/>
        <end position="60"/>
    </location>
</feature>
<accession>A0A834ISJ8</accession>
<reference evidence="2" key="1">
    <citation type="submission" date="2020-08" db="EMBL/GenBank/DDBJ databases">
        <title>Genome sequencing and assembly of the red palm weevil Rhynchophorus ferrugineus.</title>
        <authorList>
            <person name="Dias G.B."/>
            <person name="Bergman C.M."/>
            <person name="Manee M."/>
        </authorList>
    </citation>
    <scope>NUCLEOTIDE SEQUENCE</scope>
    <source>
        <strain evidence="2">AA-2017</strain>
        <tissue evidence="2">Whole larva</tissue>
    </source>
</reference>
<feature type="compositionally biased region" description="Polar residues" evidence="1">
    <location>
        <begin position="24"/>
        <end position="35"/>
    </location>
</feature>